<evidence type="ECO:0000313" key="2">
    <source>
        <dbReference type="Proteomes" id="UP000838160"/>
    </source>
</evidence>
<proteinExistence type="predicted"/>
<dbReference type="Proteomes" id="UP000838160">
    <property type="component" value="Unassembled WGS sequence"/>
</dbReference>
<comment type="caution">
    <text evidence="1">The sequence shown here is derived from an EMBL/GenBank/DDBJ whole genome shotgun (WGS) entry which is preliminary data.</text>
</comment>
<dbReference type="RefSeq" id="WP_237484649.1">
    <property type="nucleotide sequence ID" value="NZ_CAKLCM010000002.1"/>
</dbReference>
<protein>
    <submittedName>
        <fullName evidence="1">Uncharacterized protein</fullName>
    </submittedName>
</protein>
<sequence length="252" mass="27957">MSSIKKIILGWLALSIVIGGWALVTGNTSEEAMLKNQFVGICEDVLDEVEDEINNHLKLKLFESGRPGKIQVDGVNEELITAERGHNGAAIACPYELDANFDTKGINVFTIVKLDYDGDVVRTENVINGLHSQSKKTTSIDSQRSSKFRELARVQICETVFETNVEFTKNQFDTHIPKAGAVAQMSQQPIIADSHNGKPNAFICDFILESSVTGIEPHMIFEVEIDSSQSITSVVGWPDVFDPQENLWWSEL</sequence>
<evidence type="ECO:0000313" key="1">
    <source>
        <dbReference type="EMBL" id="CAH0526271.1"/>
    </source>
</evidence>
<organism evidence="1 2">
    <name type="scientific">Vibrio hippocampi</name>
    <dbReference type="NCBI Taxonomy" id="654686"/>
    <lineage>
        <taxon>Bacteria</taxon>
        <taxon>Pseudomonadati</taxon>
        <taxon>Pseudomonadota</taxon>
        <taxon>Gammaproteobacteria</taxon>
        <taxon>Vibrionales</taxon>
        <taxon>Vibrionaceae</taxon>
        <taxon>Vibrio</taxon>
    </lineage>
</organism>
<gene>
    <name evidence="1" type="ORF">VHP8226_01716</name>
</gene>
<accession>A0ABM8ZIZ5</accession>
<dbReference type="EMBL" id="CAKLCM010000002">
    <property type="protein sequence ID" value="CAH0526271.1"/>
    <property type="molecule type" value="Genomic_DNA"/>
</dbReference>
<reference evidence="1" key="1">
    <citation type="submission" date="2021-12" db="EMBL/GenBank/DDBJ databases">
        <authorList>
            <person name="Rodrigo-Torres L."/>
            <person name="Arahal R. D."/>
            <person name="Lucena T."/>
        </authorList>
    </citation>
    <scope>NUCLEOTIDE SEQUENCE</scope>
    <source>
        <strain evidence="1">CECT 8226</strain>
    </source>
</reference>
<keyword evidence="2" id="KW-1185">Reference proteome</keyword>
<name>A0ABM8ZIZ5_9VIBR</name>